<evidence type="ECO:0000256" key="3">
    <source>
        <dbReference type="ARBA" id="ARBA00022840"/>
    </source>
</evidence>
<proteinExistence type="predicted"/>
<organism evidence="6 10">
    <name type="scientific">Pseudomonas syringae pv. actinidiae</name>
    <dbReference type="NCBI Taxonomy" id="103796"/>
    <lineage>
        <taxon>Bacteria</taxon>
        <taxon>Pseudomonadati</taxon>
        <taxon>Pseudomonadota</taxon>
        <taxon>Gammaproteobacteria</taxon>
        <taxon>Pseudomonadales</taxon>
        <taxon>Pseudomonadaceae</taxon>
        <taxon>Pseudomonas</taxon>
        <taxon>Pseudomonas syringae</taxon>
    </lineage>
</organism>
<keyword evidence="1" id="KW-0436">Ligase</keyword>
<name>A0A2V0QUN1_PSESF</name>
<dbReference type="Pfam" id="PF13535">
    <property type="entry name" value="ATP-grasp_4"/>
    <property type="match status" value="1"/>
</dbReference>
<dbReference type="InterPro" id="IPR052032">
    <property type="entry name" value="ATP-dep_AA_Ligase"/>
</dbReference>
<keyword evidence="3 4" id="KW-0067">ATP-binding</keyword>
<evidence type="ECO:0000313" key="10">
    <source>
        <dbReference type="Proteomes" id="UP000247480"/>
    </source>
</evidence>
<reference evidence="6 10" key="1">
    <citation type="submission" date="2018-04" db="EMBL/GenBank/DDBJ databases">
        <title>Draft genome sequence of Pseudomonas syringae pv. actinidiae biovar 1 strains isolated from kiwifruit in Kagawa prefecture.</title>
        <authorList>
            <person name="Tabuchi M."/>
            <person name="Saito M."/>
            <person name="Fujiwara S."/>
            <person name="Sasa N."/>
            <person name="Akimitsu K."/>
            <person name="Gomi K."/>
            <person name="Konishi-Sugita S."/>
            <person name="Hamano K."/>
            <person name="Kataoka I."/>
        </authorList>
    </citation>
    <scope>NUCLEOTIDE SEQUENCE [LARGE SCALE GENOMIC DNA]</scope>
    <source>
        <strain evidence="6 10">MAFF212206</strain>
    </source>
</reference>
<dbReference type="PROSITE" id="PS00867">
    <property type="entry name" value="CPSASE_2"/>
    <property type="match status" value="1"/>
</dbReference>
<dbReference type="AlphaFoldDB" id="A0A2V0QUN1"/>
<accession>A0A2V0QUN1</accession>
<evidence type="ECO:0000256" key="4">
    <source>
        <dbReference type="PROSITE-ProRule" id="PRU00409"/>
    </source>
</evidence>
<feature type="domain" description="ATP-grasp" evidence="5">
    <location>
        <begin position="119"/>
        <end position="321"/>
    </location>
</feature>
<protein>
    <submittedName>
        <fullName evidence="6">Biotin carboxylase</fullName>
    </submittedName>
</protein>
<dbReference type="EMBL" id="MT551018">
    <property type="protein sequence ID" value="QKZ26005.1"/>
    <property type="molecule type" value="Genomic_DNA"/>
</dbReference>
<dbReference type="Gene3D" id="3.30.1490.20">
    <property type="entry name" value="ATP-grasp fold, A domain"/>
    <property type="match status" value="1"/>
</dbReference>
<dbReference type="RefSeq" id="WP_096059508.1">
    <property type="nucleotide sequence ID" value="NZ_AP019411.1"/>
</dbReference>
<evidence type="ECO:0000259" key="5">
    <source>
        <dbReference type="PROSITE" id="PS50975"/>
    </source>
</evidence>
<dbReference type="PANTHER" id="PTHR43585:SF2">
    <property type="entry name" value="ATP-GRASP ENZYME FSQD"/>
    <property type="match status" value="1"/>
</dbReference>
<dbReference type="Gene3D" id="3.30.470.20">
    <property type="entry name" value="ATP-grasp fold, B domain"/>
    <property type="match status" value="1"/>
</dbReference>
<dbReference type="SUPFAM" id="SSF56059">
    <property type="entry name" value="Glutathione synthetase ATP-binding domain-like"/>
    <property type="match status" value="1"/>
</dbReference>
<evidence type="ECO:0000313" key="9">
    <source>
        <dbReference type="EMBL" id="QKZ26005.1"/>
    </source>
</evidence>
<gene>
    <name evidence="6" type="ORF">KPSA1_06418</name>
</gene>
<evidence type="ECO:0000256" key="2">
    <source>
        <dbReference type="ARBA" id="ARBA00022741"/>
    </source>
</evidence>
<dbReference type="GO" id="GO:0016874">
    <property type="term" value="F:ligase activity"/>
    <property type="evidence" value="ECO:0007669"/>
    <property type="project" value="UniProtKB-KW"/>
</dbReference>
<dbReference type="PANTHER" id="PTHR43585">
    <property type="entry name" value="FUMIPYRROLE BIOSYNTHESIS PROTEIN C"/>
    <property type="match status" value="1"/>
</dbReference>
<dbReference type="EMBL" id="MT551016">
    <property type="protein sequence ID" value="QKZ25960.1"/>
    <property type="molecule type" value="Genomic_DNA"/>
</dbReference>
<reference evidence="7" key="2">
    <citation type="journal article" date="2020" name="Microbiol. Resour. Announc.">
        <title>Draft Genome Sequences of 10 Strains of Pseudomonas syringae pv. actinidiae Biovar 1, a Major Kiwifruit Bacterial Canker Pathogen in Japan.</title>
        <authorList>
            <person name="Fujikawa T."/>
            <person name="Hatomi H."/>
            <person name="Sawada H."/>
        </authorList>
    </citation>
    <scope>NUCLEOTIDE SEQUENCE</scope>
    <source>
        <strain evidence="7">MAFF211981</strain>
        <strain evidence="9">MAFF211983</strain>
        <strain evidence="8">MAFF211985</strain>
    </source>
</reference>
<dbReference type="InterPro" id="IPR011761">
    <property type="entry name" value="ATP-grasp"/>
</dbReference>
<dbReference type="EMBL" id="MT551017">
    <property type="protein sequence ID" value="QKZ25982.1"/>
    <property type="molecule type" value="Genomic_DNA"/>
</dbReference>
<dbReference type="InterPro" id="IPR013815">
    <property type="entry name" value="ATP_grasp_subdomain_1"/>
</dbReference>
<keyword evidence="2 4" id="KW-0547">Nucleotide-binding</keyword>
<dbReference type="GO" id="GO:0046872">
    <property type="term" value="F:metal ion binding"/>
    <property type="evidence" value="ECO:0007669"/>
    <property type="project" value="InterPro"/>
</dbReference>
<dbReference type="InterPro" id="IPR005479">
    <property type="entry name" value="CPAse_ATP-bd"/>
</dbReference>
<evidence type="ECO:0000313" key="6">
    <source>
        <dbReference type="EMBL" id="GBH12942.1"/>
    </source>
</evidence>
<evidence type="ECO:0000313" key="8">
    <source>
        <dbReference type="EMBL" id="QKZ25982.1"/>
    </source>
</evidence>
<dbReference type="Proteomes" id="UP000247480">
    <property type="component" value="Unassembled WGS sequence"/>
</dbReference>
<evidence type="ECO:0000256" key="1">
    <source>
        <dbReference type="ARBA" id="ARBA00022598"/>
    </source>
</evidence>
<dbReference type="PROSITE" id="PS50975">
    <property type="entry name" value="ATP_GRASP"/>
    <property type="match status" value="1"/>
</dbReference>
<dbReference type="GO" id="GO:0005524">
    <property type="term" value="F:ATP binding"/>
    <property type="evidence" value="ECO:0007669"/>
    <property type="project" value="UniProtKB-UniRule"/>
</dbReference>
<dbReference type="EMBL" id="BGJZ01000329">
    <property type="protein sequence ID" value="GBH12942.1"/>
    <property type="molecule type" value="Genomic_DNA"/>
</dbReference>
<evidence type="ECO:0000313" key="7">
    <source>
        <dbReference type="EMBL" id="QKZ25960.1"/>
    </source>
</evidence>
<sequence length="421" mass="46791">MKNILMVDCTDVSSRAIITARQIGYNLIFLRTEMTRLFSSLSEEFLIENTYKLYSIDSCLDLVAFEEKVREINEAHPLNVMFTPLEDIVESVSTIAANLGIRATSIEGVKNAKNKPRARALLHKNGLSNCTYKKCASLDALHEVVAKIGIPCIIKPAKGFAKFLTAHIKNQQDVDRFIADYNDARGKLDDIALSQVSLDFVIEQYIDGKMYSVEVAKNEQGFFPLMLTERHRSEHNDILEIGSIMAPAGFFPREQEIFDYCEKVLACLSLDIGVFHIEIIVSDKGIDIIEVNPRLMGGALGTLYNKSTSLSIYEIVFNAYIGSQVKCRPASALFATARRIAPIASGTAQKNIGKLFIEEHCPWVLEHSINIVEGQAVLPMIDNDTSLGYLHVVGVTYQDSVQKAKTATQLIQRALGVSLSY</sequence>